<name>A0ABY8RAL3_9FLAO</name>
<gene>
    <name evidence="2" type="ORF">QGN23_11080</name>
</gene>
<evidence type="ECO:0000313" key="2">
    <source>
        <dbReference type="EMBL" id="WHF50970.1"/>
    </source>
</evidence>
<dbReference type="EMBL" id="CP124855">
    <property type="protein sequence ID" value="WHF50970.1"/>
    <property type="molecule type" value="Genomic_DNA"/>
</dbReference>
<accession>A0ABY8RAL3</accession>
<proteinExistence type="predicted"/>
<reference evidence="2 3" key="1">
    <citation type="submission" date="2023-05" db="EMBL/GenBank/DDBJ databases">
        <title>Genomic insight into Chryseobacterium sp. wdc7 isolated forest soil (Gotjawal).</title>
        <authorList>
            <person name="Park S.-J."/>
        </authorList>
    </citation>
    <scope>NUCLEOTIDE SEQUENCE [LARGE SCALE GENOMIC DNA]</scope>
    <source>
        <strain evidence="3">wdc7</strain>
    </source>
</reference>
<evidence type="ECO:0008006" key="4">
    <source>
        <dbReference type="Google" id="ProtNLM"/>
    </source>
</evidence>
<protein>
    <recommendedName>
        <fullName evidence="4">DUF4369 domain-containing protein</fullName>
    </recommendedName>
</protein>
<feature type="signal peptide" evidence="1">
    <location>
        <begin position="1"/>
        <end position="17"/>
    </location>
</feature>
<evidence type="ECO:0000256" key="1">
    <source>
        <dbReference type="SAM" id="SignalP"/>
    </source>
</evidence>
<evidence type="ECO:0000313" key="3">
    <source>
        <dbReference type="Proteomes" id="UP001241656"/>
    </source>
</evidence>
<dbReference type="RefSeq" id="WP_282904367.1">
    <property type="nucleotide sequence ID" value="NZ_CP124855.1"/>
</dbReference>
<keyword evidence="1" id="KW-0732">Signal</keyword>
<dbReference type="Proteomes" id="UP001241656">
    <property type="component" value="Chromosome"/>
</dbReference>
<organism evidence="2 3">
    <name type="scientific">Chryseobacterium gotjawalense</name>
    <dbReference type="NCBI Taxonomy" id="3042315"/>
    <lineage>
        <taxon>Bacteria</taxon>
        <taxon>Pseudomonadati</taxon>
        <taxon>Bacteroidota</taxon>
        <taxon>Flavobacteriia</taxon>
        <taxon>Flavobacteriales</taxon>
        <taxon>Weeksellaceae</taxon>
        <taxon>Chryseobacterium group</taxon>
        <taxon>Chryseobacterium</taxon>
    </lineage>
</organism>
<sequence length="122" mass="13371">MRCFFAMILLFSLGHFVGCTSENRNNSRAYVEGKITGSQFDFNKIKIIIKSDGKNIGETMPSGSGQFTVSGPLLSDSFSLVLNEKIKSFSSSKPGCRISSDSLEILIPSGTTYIIFNEINLE</sequence>
<keyword evidence="3" id="KW-1185">Reference proteome</keyword>
<feature type="chain" id="PRO_5047273931" description="DUF4369 domain-containing protein" evidence="1">
    <location>
        <begin position="18"/>
        <end position="122"/>
    </location>
</feature>